<dbReference type="AlphaFoldDB" id="A0A382YQD6"/>
<evidence type="ECO:0000313" key="2">
    <source>
        <dbReference type="EMBL" id="SVD85507.1"/>
    </source>
</evidence>
<reference evidence="2" key="1">
    <citation type="submission" date="2018-05" db="EMBL/GenBank/DDBJ databases">
        <authorList>
            <person name="Lanie J.A."/>
            <person name="Ng W.-L."/>
            <person name="Kazmierczak K.M."/>
            <person name="Andrzejewski T.M."/>
            <person name="Davidsen T.M."/>
            <person name="Wayne K.J."/>
            <person name="Tettelin H."/>
            <person name="Glass J.I."/>
            <person name="Rusch D."/>
            <person name="Podicherti R."/>
            <person name="Tsui H.-C.T."/>
            <person name="Winkler M.E."/>
        </authorList>
    </citation>
    <scope>NUCLEOTIDE SEQUENCE</scope>
</reference>
<protein>
    <recommendedName>
        <fullName evidence="1">LarA-like N-terminal domain-containing protein</fullName>
    </recommendedName>
</protein>
<feature type="domain" description="LarA-like N-terminal" evidence="1">
    <location>
        <begin position="5"/>
        <end position="123"/>
    </location>
</feature>
<dbReference type="Pfam" id="PF09861">
    <property type="entry name" value="Lar_N"/>
    <property type="match status" value="1"/>
</dbReference>
<dbReference type="GO" id="GO:0050043">
    <property type="term" value="F:lactate racemase activity"/>
    <property type="evidence" value="ECO:0007669"/>
    <property type="project" value="InterPro"/>
</dbReference>
<organism evidence="2">
    <name type="scientific">marine metagenome</name>
    <dbReference type="NCBI Taxonomy" id="408172"/>
    <lineage>
        <taxon>unclassified sequences</taxon>
        <taxon>metagenomes</taxon>
        <taxon>ecological metagenomes</taxon>
    </lineage>
</organism>
<feature type="non-terminal residue" evidence="2">
    <location>
        <position position="123"/>
    </location>
</feature>
<dbReference type="Gene3D" id="3.40.50.11440">
    <property type="match status" value="1"/>
</dbReference>
<evidence type="ECO:0000259" key="1">
    <source>
        <dbReference type="Pfam" id="PF09861"/>
    </source>
</evidence>
<gene>
    <name evidence="2" type="ORF">METZ01_LOCUS438361</name>
</gene>
<accession>A0A382YQD6</accession>
<dbReference type="InterPro" id="IPR048068">
    <property type="entry name" value="LarA-like"/>
</dbReference>
<sequence>VEFPTARTTVLEPSYIRGLSNEQDAVRQALHKPIGKPPLRSLVKKPQTVAVSVCDITRPMPTSTVLPVVLDALDHIPTEQIVIIIATGTHRTNTRDELVEMLGADVVDKYRIENHTAFDETTL</sequence>
<feature type="non-terminal residue" evidence="2">
    <location>
        <position position="1"/>
    </location>
</feature>
<dbReference type="EMBL" id="UINC01177721">
    <property type="protein sequence ID" value="SVD85507.1"/>
    <property type="molecule type" value="Genomic_DNA"/>
</dbReference>
<dbReference type="PANTHER" id="PTHR33171:SF17">
    <property type="entry name" value="LARA-LIKE N-TERMINAL DOMAIN-CONTAINING PROTEIN"/>
    <property type="match status" value="1"/>
</dbReference>
<name>A0A382YQD6_9ZZZZ</name>
<proteinExistence type="predicted"/>
<dbReference type="InterPro" id="IPR018657">
    <property type="entry name" value="LarA-like_N"/>
</dbReference>
<dbReference type="PANTHER" id="PTHR33171">
    <property type="entry name" value="LAR_N DOMAIN-CONTAINING PROTEIN"/>
    <property type="match status" value="1"/>
</dbReference>